<evidence type="ECO:0000313" key="2">
    <source>
        <dbReference type="RefSeq" id="XP_014673015.1"/>
    </source>
</evidence>
<gene>
    <name evidence="2" type="primary">LOC106813393</name>
</gene>
<dbReference type="Proteomes" id="UP000695022">
    <property type="component" value="Unplaced"/>
</dbReference>
<dbReference type="RefSeq" id="XP_014673015.1">
    <property type="nucleotide sequence ID" value="XM_014817529.1"/>
</dbReference>
<dbReference type="GeneID" id="106813393"/>
<dbReference type="PANTHER" id="PTHR47412">
    <property type="entry name" value="FI01434P-RELATED"/>
    <property type="match status" value="1"/>
</dbReference>
<sequence length="131" mass="15838">MRLNSSQTAPLRVFNVSKWHPAWEPVHIGARDYEPLYDERFYRDDLRDNLHQLYELCRANYDFHVLDDAFLVHSPGIDKGRRLTERTNMRLYYSAVKDIDRRYVDRNSTKEFCTESRKPSKRFRKYLQSSS</sequence>
<reference evidence="2" key="1">
    <citation type="submission" date="2025-08" db="UniProtKB">
        <authorList>
            <consortium name="RefSeq"/>
        </authorList>
    </citation>
    <scope>IDENTIFICATION</scope>
</reference>
<keyword evidence="1" id="KW-1185">Reference proteome</keyword>
<dbReference type="PANTHER" id="PTHR47412:SF1">
    <property type="entry name" value="FI01434P-RELATED"/>
    <property type="match status" value="1"/>
</dbReference>
<protein>
    <submittedName>
        <fullName evidence="2">Beta-1,4-glucuronyltransferase 1-like</fullName>
    </submittedName>
</protein>
<evidence type="ECO:0000313" key="1">
    <source>
        <dbReference type="Proteomes" id="UP000695022"/>
    </source>
</evidence>
<proteinExistence type="predicted"/>
<dbReference type="Pfam" id="PF13896">
    <property type="entry name" value="Glyco_transf_49"/>
    <property type="match status" value="1"/>
</dbReference>
<accession>A0ABM1ELE4</accession>
<organism evidence="1 2">
    <name type="scientific">Priapulus caudatus</name>
    <name type="common">Priapulid worm</name>
    <dbReference type="NCBI Taxonomy" id="37621"/>
    <lineage>
        <taxon>Eukaryota</taxon>
        <taxon>Metazoa</taxon>
        <taxon>Ecdysozoa</taxon>
        <taxon>Scalidophora</taxon>
        <taxon>Priapulida</taxon>
        <taxon>Priapulimorpha</taxon>
        <taxon>Priapulimorphida</taxon>
        <taxon>Priapulidae</taxon>
        <taxon>Priapulus</taxon>
    </lineage>
</organism>
<name>A0ABM1ELE4_PRICU</name>